<reference evidence="1 2" key="1">
    <citation type="submission" date="2020-09" db="EMBL/GenBank/DDBJ databases">
        <title>De no assembly of potato wild relative species, Solanum commersonii.</title>
        <authorList>
            <person name="Cho K."/>
        </authorList>
    </citation>
    <scope>NUCLEOTIDE SEQUENCE [LARGE SCALE GENOMIC DNA]</scope>
    <source>
        <strain evidence="1">LZ3.2</strain>
        <tissue evidence="1">Leaf</tissue>
    </source>
</reference>
<comment type="caution">
    <text evidence="1">The sequence shown here is derived from an EMBL/GenBank/DDBJ whole genome shotgun (WGS) entry which is preliminary data.</text>
</comment>
<dbReference type="EMBL" id="JACXVP010000007">
    <property type="protein sequence ID" value="KAG5595159.1"/>
    <property type="molecule type" value="Genomic_DNA"/>
</dbReference>
<protein>
    <submittedName>
        <fullName evidence="1">Uncharacterized protein</fullName>
    </submittedName>
</protein>
<dbReference type="AlphaFoldDB" id="A0A9J5Y5H8"/>
<keyword evidence="2" id="KW-1185">Reference proteome</keyword>
<evidence type="ECO:0000313" key="2">
    <source>
        <dbReference type="Proteomes" id="UP000824120"/>
    </source>
</evidence>
<sequence length="173" mass="19922">MEEMLKKIMDDQAQLAADRKRVRSGGNVPPAPAVHKGQTRRYRVRAVTKDRKAWWKKHIEARYFSDVCIDSDSLVREFPQLLRQTRELHMEFIFVEPGECNLHLCLLTAAVIHDIVGTSQDTDPLVLTGLNICPPYRAIQHILCGPQSMVQWTKLSGKRYHQSLPYAQMLREA</sequence>
<name>A0A9J5Y5H8_SOLCO</name>
<organism evidence="1 2">
    <name type="scientific">Solanum commersonii</name>
    <name type="common">Commerson's wild potato</name>
    <name type="synonym">Commerson's nightshade</name>
    <dbReference type="NCBI Taxonomy" id="4109"/>
    <lineage>
        <taxon>Eukaryota</taxon>
        <taxon>Viridiplantae</taxon>
        <taxon>Streptophyta</taxon>
        <taxon>Embryophyta</taxon>
        <taxon>Tracheophyta</taxon>
        <taxon>Spermatophyta</taxon>
        <taxon>Magnoliopsida</taxon>
        <taxon>eudicotyledons</taxon>
        <taxon>Gunneridae</taxon>
        <taxon>Pentapetalae</taxon>
        <taxon>asterids</taxon>
        <taxon>lamiids</taxon>
        <taxon>Solanales</taxon>
        <taxon>Solanaceae</taxon>
        <taxon>Solanoideae</taxon>
        <taxon>Solaneae</taxon>
        <taxon>Solanum</taxon>
    </lineage>
</organism>
<gene>
    <name evidence="1" type="ORF">H5410_036391</name>
</gene>
<evidence type="ECO:0000313" key="1">
    <source>
        <dbReference type="EMBL" id="KAG5595159.1"/>
    </source>
</evidence>
<dbReference type="Proteomes" id="UP000824120">
    <property type="component" value="Chromosome 7"/>
</dbReference>
<accession>A0A9J5Y5H8</accession>
<proteinExistence type="predicted"/>